<keyword evidence="2 7" id="KW-0238">DNA-binding</keyword>
<name>A0A4Y3WQA0_9PSEU</name>
<gene>
    <name evidence="7" type="ORF">PHY01_33450</name>
</gene>
<dbReference type="GO" id="GO:0006355">
    <property type="term" value="P:regulation of DNA-templated transcription"/>
    <property type="evidence" value="ECO:0007669"/>
    <property type="project" value="InterPro"/>
</dbReference>
<dbReference type="PRINTS" id="PR00038">
    <property type="entry name" value="HTHLUXR"/>
</dbReference>
<reference evidence="7 8" key="1">
    <citation type="submission" date="2019-06" db="EMBL/GenBank/DDBJ databases">
        <title>Whole genome shotgun sequence of Pseudonocardia hydrocarbonoxydans NBRC 14498.</title>
        <authorList>
            <person name="Hosoyama A."/>
            <person name="Uohara A."/>
            <person name="Ohji S."/>
            <person name="Ichikawa N."/>
        </authorList>
    </citation>
    <scope>NUCLEOTIDE SEQUENCE [LARGE SCALE GENOMIC DNA]</scope>
    <source>
        <strain evidence="7 8">NBRC 14498</strain>
    </source>
</reference>
<dbReference type="CDD" id="cd06170">
    <property type="entry name" value="LuxR_C_like"/>
    <property type="match status" value="1"/>
</dbReference>
<comment type="caution">
    <text evidence="7">The sequence shown here is derived from an EMBL/GenBank/DDBJ whole genome shotgun (WGS) entry which is preliminary data.</text>
</comment>
<dbReference type="InterPro" id="IPR039420">
    <property type="entry name" value="WalR-like"/>
</dbReference>
<dbReference type="Gene3D" id="3.40.50.2300">
    <property type="match status" value="1"/>
</dbReference>
<dbReference type="InterPro" id="IPR016032">
    <property type="entry name" value="Sig_transdc_resp-reg_C-effctor"/>
</dbReference>
<dbReference type="InterPro" id="IPR001789">
    <property type="entry name" value="Sig_transdc_resp-reg_receiver"/>
</dbReference>
<dbReference type="SUPFAM" id="SSF46894">
    <property type="entry name" value="C-terminal effector domain of the bipartite response regulators"/>
    <property type="match status" value="1"/>
</dbReference>
<evidence type="ECO:0000256" key="2">
    <source>
        <dbReference type="ARBA" id="ARBA00023125"/>
    </source>
</evidence>
<protein>
    <submittedName>
        <fullName evidence="7">DNA-binding response regulator</fullName>
    </submittedName>
</protein>
<dbReference type="PANTHER" id="PTHR43214">
    <property type="entry name" value="TWO-COMPONENT RESPONSE REGULATOR"/>
    <property type="match status" value="1"/>
</dbReference>
<evidence type="ECO:0000259" key="6">
    <source>
        <dbReference type="PROSITE" id="PS50110"/>
    </source>
</evidence>
<dbReference type="PROSITE" id="PS50043">
    <property type="entry name" value="HTH_LUXR_2"/>
    <property type="match status" value="1"/>
</dbReference>
<feature type="domain" description="Response regulatory" evidence="6">
    <location>
        <begin position="58"/>
        <end position="173"/>
    </location>
</feature>
<organism evidence="7 8">
    <name type="scientific">Pseudonocardia hydrocarbonoxydans</name>
    <dbReference type="NCBI Taxonomy" id="76726"/>
    <lineage>
        <taxon>Bacteria</taxon>
        <taxon>Bacillati</taxon>
        <taxon>Actinomycetota</taxon>
        <taxon>Actinomycetes</taxon>
        <taxon>Pseudonocardiales</taxon>
        <taxon>Pseudonocardiaceae</taxon>
        <taxon>Pseudonocardia</taxon>
    </lineage>
</organism>
<evidence type="ECO:0000313" key="8">
    <source>
        <dbReference type="Proteomes" id="UP000320338"/>
    </source>
</evidence>
<dbReference type="Proteomes" id="UP000320338">
    <property type="component" value="Unassembled WGS sequence"/>
</dbReference>
<dbReference type="GO" id="GO:0003677">
    <property type="term" value="F:DNA binding"/>
    <property type="evidence" value="ECO:0007669"/>
    <property type="project" value="UniProtKB-KW"/>
</dbReference>
<sequence>MSADCGVVCITGPFRRFLRWTPLTLGSGGSRDEARGPVAAGTSARPAGLQSRTMEPVTVLVVDDHPLMRRGLATLLGLEDWVARVVEAGSVREGAATGAAESVDVAVVDLGLPDGSGIDLVTRLRRTPGCPVLVLTMTRDDATVRACLAAGATGYVLKDSPPDTVVRAARTVLDGGLVLGPEVASAALGPPRPAALPAPLDRLSPADLRLLTLIAQGRTNGQLARELGVAEKTVRNRVAILLGVLGVADRVQAALLARDRGLLH</sequence>
<feature type="domain" description="HTH luxR-type" evidence="5">
    <location>
        <begin position="196"/>
        <end position="261"/>
    </location>
</feature>
<dbReference type="SMART" id="SM00448">
    <property type="entry name" value="REC"/>
    <property type="match status" value="1"/>
</dbReference>
<dbReference type="InterPro" id="IPR058245">
    <property type="entry name" value="NreC/VraR/RcsB-like_REC"/>
</dbReference>
<dbReference type="AlphaFoldDB" id="A0A4Y3WQA0"/>
<proteinExistence type="predicted"/>
<evidence type="ECO:0000256" key="1">
    <source>
        <dbReference type="ARBA" id="ARBA00022553"/>
    </source>
</evidence>
<keyword evidence="1 3" id="KW-0597">Phosphoprotein</keyword>
<accession>A0A4Y3WQA0</accession>
<dbReference type="SUPFAM" id="SSF52172">
    <property type="entry name" value="CheY-like"/>
    <property type="match status" value="1"/>
</dbReference>
<feature type="modified residue" description="4-aspartylphosphate" evidence="3">
    <location>
        <position position="109"/>
    </location>
</feature>
<dbReference type="CDD" id="cd17535">
    <property type="entry name" value="REC_NarL-like"/>
    <property type="match status" value="1"/>
</dbReference>
<keyword evidence="8" id="KW-1185">Reference proteome</keyword>
<dbReference type="GO" id="GO:0000160">
    <property type="term" value="P:phosphorelay signal transduction system"/>
    <property type="evidence" value="ECO:0007669"/>
    <property type="project" value="InterPro"/>
</dbReference>
<dbReference type="SMART" id="SM00421">
    <property type="entry name" value="HTH_LUXR"/>
    <property type="match status" value="1"/>
</dbReference>
<evidence type="ECO:0000256" key="3">
    <source>
        <dbReference type="PROSITE-ProRule" id="PRU00169"/>
    </source>
</evidence>
<evidence type="ECO:0000313" key="7">
    <source>
        <dbReference type="EMBL" id="GEC21062.1"/>
    </source>
</evidence>
<dbReference type="PROSITE" id="PS50110">
    <property type="entry name" value="RESPONSE_REGULATORY"/>
    <property type="match status" value="1"/>
</dbReference>
<dbReference type="InterPro" id="IPR000792">
    <property type="entry name" value="Tscrpt_reg_LuxR_C"/>
</dbReference>
<feature type="region of interest" description="Disordered" evidence="4">
    <location>
        <begin position="28"/>
        <end position="50"/>
    </location>
</feature>
<dbReference type="Pfam" id="PF00072">
    <property type="entry name" value="Response_reg"/>
    <property type="match status" value="1"/>
</dbReference>
<dbReference type="EMBL" id="BJNG01000026">
    <property type="protein sequence ID" value="GEC21062.1"/>
    <property type="molecule type" value="Genomic_DNA"/>
</dbReference>
<evidence type="ECO:0000259" key="5">
    <source>
        <dbReference type="PROSITE" id="PS50043"/>
    </source>
</evidence>
<dbReference type="Pfam" id="PF00196">
    <property type="entry name" value="GerE"/>
    <property type="match status" value="1"/>
</dbReference>
<evidence type="ECO:0000256" key="4">
    <source>
        <dbReference type="SAM" id="MobiDB-lite"/>
    </source>
</evidence>
<dbReference type="InterPro" id="IPR011006">
    <property type="entry name" value="CheY-like_superfamily"/>
</dbReference>